<evidence type="ECO:0000256" key="1">
    <source>
        <dbReference type="ARBA" id="ARBA00004613"/>
    </source>
</evidence>
<evidence type="ECO:0000256" key="5">
    <source>
        <dbReference type="ARBA" id="ARBA00034321"/>
    </source>
</evidence>
<dbReference type="EMBL" id="GANP01012773">
    <property type="protein sequence ID" value="JAB71695.1"/>
    <property type="molecule type" value="mRNA"/>
</dbReference>
<comment type="subcellular location">
    <subcellularLocation>
        <location evidence="1">Secreted</location>
    </subcellularLocation>
</comment>
<keyword evidence="2" id="KW-0964">Secreted</keyword>
<dbReference type="AlphaFoldDB" id="V5GMW0"/>
<dbReference type="Pfam" id="PF12115">
    <property type="entry name" value="Salp15"/>
    <property type="match status" value="1"/>
</dbReference>
<evidence type="ECO:0000256" key="4">
    <source>
        <dbReference type="ARBA" id="ARBA00023180"/>
    </source>
</evidence>
<feature type="chain" id="PRO_5004733833" evidence="6">
    <location>
        <begin position="18"/>
        <end position="128"/>
    </location>
</feature>
<keyword evidence="4" id="KW-0325">Glycoprotein</keyword>
<proteinExistence type="evidence at transcript level"/>
<feature type="signal peptide" evidence="6">
    <location>
        <begin position="1"/>
        <end position="17"/>
    </location>
</feature>
<keyword evidence="3 6" id="KW-0732">Signal</keyword>
<dbReference type="Gene3D" id="3.40.1620.60">
    <property type="match status" value="1"/>
</dbReference>
<comment type="similarity">
    <text evidence="5">Belongs to the salp15 family.</text>
</comment>
<dbReference type="GO" id="GO:0005576">
    <property type="term" value="C:extracellular region"/>
    <property type="evidence" value="ECO:0007669"/>
    <property type="project" value="UniProtKB-SubCell"/>
</dbReference>
<reference evidence="7" key="1">
    <citation type="journal article" date="2015" name="Sci. Rep.">
        <title>Tissue- and time-dependent transcription in Ixodes ricinus salivary glands and midguts when blood feeding on the vertebrate host.</title>
        <authorList>
            <person name="Kotsyfakis M."/>
            <person name="Schwarz A."/>
            <person name="Erhart J."/>
            <person name="Ribeiro J.M."/>
        </authorList>
    </citation>
    <scope>NUCLEOTIDE SEQUENCE</scope>
    <source>
        <tissue evidence="7">Salivary gland and midgut</tissue>
    </source>
</reference>
<organism evidence="7">
    <name type="scientific">Ixodes ricinus</name>
    <name type="common">Common tick</name>
    <name type="synonym">Acarus ricinus</name>
    <dbReference type="NCBI Taxonomy" id="34613"/>
    <lineage>
        <taxon>Eukaryota</taxon>
        <taxon>Metazoa</taxon>
        <taxon>Ecdysozoa</taxon>
        <taxon>Arthropoda</taxon>
        <taxon>Chelicerata</taxon>
        <taxon>Arachnida</taxon>
        <taxon>Acari</taxon>
        <taxon>Parasitiformes</taxon>
        <taxon>Ixodida</taxon>
        <taxon>Ixodoidea</taxon>
        <taxon>Ixodidae</taxon>
        <taxon>Ixodinae</taxon>
        <taxon>Ixodes</taxon>
    </lineage>
</organism>
<dbReference type="InterPro" id="IPR021971">
    <property type="entry name" value="Salp15"/>
</dbReference>
<accession>V5GMW0</accession>
<sequence>MQLVLFIVIVTFTPLSCDNLQPGLEVLSVSSPNFYGEFKSLPEGCQNKLKNEMEQRCHENKFHPKLLEVSECEFKCGGENNNGQIILTHSQSFTLKDGTPCGQNKICIDGQCIPRCSMPFVKLLRGLK</sequence>
<protein>
    <submittedName>
        <fullName evidence="7">Putative tick ixostatin</fullName>
    </submittedName>
</protein>
<evidence type="ECO:0000256" key="2">
    <source>
        <dbReference type="ARBA" id="ARBA00022525"/>
    </source>
</evidence>
<evidence type="ECO:0000256" key="3">
    <source>
        <dbReference type="ARBA" id="ARBA00022729"/>
    </source>
</evidence>
<evidence type="ECO:0000256" key="6">
    <source>
        <dbReference type="SAM" id="SignalP"/>
    </source>
</evidence>
<name>V5GMW0_IXORI</name>
<evidence type="ECO:0000313" key="7">
    <source>
        <dbReference type="EMBL" id="JAB71695.1"/>
    </source>
</evidence>